<reference evidence="2" key="1">
    <citation type="submission" date="2017-03" db="EMBL/GenBank/DDBJ databases">
        <title>Phytopthora megakarya and P. palmivora, two closely related causual agents of cacao black pod achieved similar genome size and gene model numbers by different mechanisms.</title>
        <authorList>
            <person name="Ali S."/>
            <person name="Shao J."/>
            <person name="Larry D.J."/>
            <person name="Kronmiller B."/>
            <person name="Shen D."/>
            <person name="Strem M.D."/>
            <person name="Melnick R.L."/>
            <person name="Guiltinan M.J."/>
            <person name="Tyler B.M."/>
            <person name="Meinhardt L.W."/>
            <person name="Bailey B.A."/>
        </authorList>
    </citation>
    <scope>NUCLEOTIDE SEQUENCE [LARGE SCALE GENOMIC DNA]</scope>
    <source>
        <strain evidence="2">zdho120</strain>
    </source>
</reference>
<dbReference type="AlphaFoldDB" id="A0A225W9Z1"/>
<organism evidence="1 2">
    <name type="scientific">Phytophthora megakarya</name>
    <dbReference type="NCBI Taxonomy" id="4795"/>
    <lineage>
        <taxon>Eukaryota</taxon>
        <taxon>Sar</taxon>
        <taxon>Stramenopiles</taxon>
        <taxon>Oomycota</taxon>
        <taxon>Peronosporomycetes</taxon>
        <taxon>Peronosporales</taxon>
        <taxon>Peronosporaceae</taxon>
        <taxon>Phytophthora</taxon>
    </lineage>
</organism>
<dbReference type="EMBL" id="NBNE01001312">
    <property type="protein sequence ID" value="OWZ14551.1"/>
    <property type="molecule type" value="Genomic_DNA"/>
</dbReference>
<dbReference type="OrthoDB" id="128953at2759"/>
<sequence length="195" mass="21644">MGISGEQTVWSAASDYFRLFRHGFRSLPNDIYSYVLNALESSMSPGVTDGPVSGPKAIITRWMKFSLCFDDIHMDLQRLENGPVGNSVVATVITSFTISSDSLSLVFPNLIKETPANESRSSAKSLSGKLLHQRLVVRGSILFEWDETRNRINKMRSQSDMLTPLLRLLGSLEEVSRVFEGALVSPGCSWPRCIV</sequence>
<name>A0A225W9Z1_9STRA</name>
<accession>A0A225W9Z1</accession>
<evidence type="ECO:0008006" key="3">
    <source>
        <dbReference type="Google" id="ProtNLM"/>
    </source>
</evidence>
<evidence type="ECO:0000313" key="1">
    <source>
        <dbReference type="EMBL" id="OWZ14551.1"/>
    </source>
</evidence>
<protein>
    <recommendedName>
        <fullName evidence="3">Bzip transcription factor</fullName>
    </recommendedName>
</protein>
<gene>
    <name evidence="1" type="ORF">PHMEG_00011951</name>
</gene>
<evidence type="ECO:0000313" key="2">
    <source>
        <dbReference type="Proteomes" id="UP000198211"/>
    </source>
</evidence>
<dbReference type="Proteomes" id="UP000198211">
    <property type="component" value="Unassembled WGS sequence"/>
</dbReference>
<keyword evidence="2" id="KW-1185">Reference proteome</keyword>
<comment type="caution">
    <text evidence="1">The sequence shown here is derived from an EMBL/GenBank/DDBJ whole genome shotgun (WGS) entry which is preliminary data.</text>
</comment>
<proteinExistence type="predicted"/>